<dbReference type="EMBL" id="CANHGI010000002">
    <property type="protein sequence ID" value="CAI5442628.1"/>
    <property type="molecule type" value="Genomic_DNA"/>
</dbReference>
<keyword evidence="3" id="KW-1185">Reference proteome</keyword>
<sequence length="1506" mass="171662">MTGRGQSLRSGSSLRQTNLLMNTVYPMESPRRARGRPRKYPLTSQLQLPNEQLEGGEQHYVEEEGEEVYYEEEEAGELQEEQIHGEEQIIEEEMIVEMEEPQMEMELETGQEIEGEEHQDEQQHQKIREIQQQKMMIVTPLGGKRGAARGRPTTKKGSKEEQEEMTVAGSEFGVGQEIEIQQEEEGTSTDQKQQQQEFERQYSKRQRNPPKRFVDESEIRGAANIIEKQNSLMAGGVQQNVQKQQQNPAEETIEPLLPNEAHIEEEVEVTTSESVQNEEKPTSTAAISQPEQKYDQPPPQPLLKIRGRPTHSSLVPPHRRPLPKDLVPPGIPVQHVQKRAATVNVVRDVKKLKIEKPQADQPQQEQQQVQQESAPSSSSSAEVPSQPSQPETSTEQPTQEDVPIPPTTSDTAPTQVFEENLPSTSASSSQPPQPQKTLSIPTLEQKKKREAGQDLPFEHMPRQRARHVSKAGILPSSSYDQGKYEMPGDVIVEHTHHVINHQQNPENLLHLEDGEYIQEEEMEHHQETVELLENEQKSPTMMNQPRYIEVEENGVKVVYEVQGEEVDERENIVGDGEGDDIVTTEFVIEDEDEGRIIQQEVGNDIVEEGQIIEGNAEGEEEDDDDMPPQLVPEEVQDDEVVAEAQKMHDIKRIEEEDEEVREVVENEEGQQVEEDDLLNYNMEPGHTFRLNSPGGRSHEVTLARDQDGNNVFIDENGVVVELVTDQGTLVEPTGVIEGELQQQIHEQEQRQVAETVERVAGGNVGGGTAGGAQNEQHPDMDDLRNVEFNFLDTRNICCGLCGEIVLYETLVSDHLPNAHPEFLQPGVELEEVPYENWLKSRLRQESQSMKNGFRSYDEATAGVAGFGGAVRLFSRGMRHLRKVSQIRVNPMEMTMEQLDTALNRKMIEKMGRKVPVTLIDRLHARCDVCSAVISLNKKFEIVHLVRHFNAWHPSEHRCSNQWKIQQPDMIPPQQKMLSLHDFAVVDTESEQNNLQCIWCGMFMDRGAVGMHFSEVHGDQVEVPKCSLCLQEMVMCARLMEKYGEDFGITLPDEFHVQSSRLDSKYNSEKQLDKAIERYLKRVRTGQDVQDDEEDGETGKDIICTTNSQQSFGRRNRMKRKFVKPCFRQICPTNSQYFEAYSACEWKCRLCDREVYGAVISAGAIKHYKEFHPAELENMQYELVKARLERIGDGSMEFVHPQLVECLICNLTYALHKPFNICRAIRHLRLKHPEVMPETSGKPISGADVPESTEQEPTRQRTSKNLKNTRIVLGDVITEPLKLERFRKEHEGTQFDKVQIIYGVKPNNEPSYILLAEHEIMDQKTAEAVAESMIETEKAANESRLRERKPIDMYLDDNNSQAQNENDFEQNAENVEEEGEEVVYEEYPPQIVDGNGEMVEMVEESKNVLQYIQGYDGQGQSGIIELEDGNVMVQTDEHGNYHEIIDSSNGNVQEFVQEVVEEGDERVQYMTEEELRDAEARGDIQIEYVDAQGALLQFEDVDDFHHQ</sequence>
<evidence type="ECO:0000313" key="2">
    <source>
        <dbReference type="EMBL" id="CAI5442628.1"/>
    </source>
</evidence>
<protein>
    <submittedName>
        <fullName evidence="2">Uncharacterized protein</fullName>
    </submittedName>
</protein>
<feature type="compositionally biased region" description="Basic and acidic residues" evidence="1">
    <location>
        <begin position="120"/>
        <end position="131"/>
    </location>
</feature>
<gene>
    <name evidence="2" type="ORF">CAMP_LOCUS5265</name>
</gene>
<feature type="region of interest" description="Disordered" evidence="1">
    <location>
        <begin position="1"/>
        <end position="56"/>
    </location>
</feature>
<organism evidence="2 3">
    <name type="scientific">Caenorhabditis angaria</name>
    <dbReference type="NCBI Taxonomy" id="860376"/>
    <lineage>
        <taxon>Eukaryota</taxon>
        <taxon>Metazoa</taxon>
        <taxon>Ecdysozoa</taxon>
        <taxon>Nematoda</taxon>
        <taxon>Chromadorea</taxon>
        <taxon>Rhabditida</taxon>
        <taxon>Rhabditina</taxon>
        <taxon>Rhabditomorpha</taxon>
        <taxon>Rhabditoidea</taxon>
        <taxon>Rhabditidae</taxon>
        <taxon>Peloderinae</taxon>
        <taxon>Caenorhabditis</taxon>
    </lineage>
</organism>
<feature type="compositionally biased region" description="Low complexity" evidence="1">
    <location>
        <begin position="237"/>
        <end position="247"/>
    </location>
</feature>
<dbReference type="Proteomes" id="UP001152747">
    <property type="component" value="Unassembled WGS sequence"/>
</dbReference>
<feature type="compositionally biased region" description="Acidic residues" evidence="1">
    <location>
        <begin position="103"/>
        <end position="119"/>
    </location>
</feature>
<feature type="region of interest" description="Disordered" evidence="1">
    <location>
        <begin position="1235"/>
        <end position="1261"/>
    </location>
</feature>
<name>A0A9P1MXL8_9PELO</name>
<reference evidence="2" key="1">
    <citation type="submission" date="2022-11" db="EMBL/GenBank/DDBJ databases">
        <authorList>
            <person name="Kikuchi T."/>
        </authorList>
    </citation>
    <scope>NUCLEOTIDE SEQUENCE</scope>
    <source>
        <strain evidence="2">PS1010</strain>
    </source>
</reference>
<feature type="compositionally biased region" description="Basic and acidic residues" evidence="1">
    <location>
        <begin position="444"/>
        <end position="461"/>
    </location>
</feature>
<feature type="compositionally biased region" description="Low complexity" evidence="1">
    <location>
        <begin position="1"/>
        <end position="16"/>
    </location>
</feature>
<feature type="compositionally biased region" description="Polar residues" evidence="1">
    <location>
        <begin position="282"/>
        <end position="291"/>
    </location>
</feature>
<accession>A0A9P1MXL8</accession>
<feature type="region of interest" description="Disordered" evidence="1">
    <location>
        <begin position="236"/>
        <end position="468"/>
    </location>
</feature>
<feature type="compositionally biased region" description="Basic and acidic residues" evidence="1">
    <location>
        <begin position="347"/>
        <end position="358"/>
    </location>
</feature>
<feature type="compositionally biased region" description="Basic residues" evidence="1">
    <location>
        <begin position="146"/>
        <end position="156"/>
    </location>
</feature>
<comment type="caution">
    <text evidence="2">The sequence shown here is derived from an EMBL/GenBank/DDBJ whole genome shotgun (WGS) entry which is preliminary data.</text>
</comment>
<feature type="compositionally biased region" description="Low complexity" evidence="1">
    <location>
        <begin position="361"/>
        <end position="391"/>
    </location>
</feature>
<evidence type="ECO:0000256" key="1">
    <source>
        <dbReference type="SAM" id="MobiDB-lite"/>
    </source>
</evidence>
<proteinExistence type="predicted"/>
<feature type="region of interest" description="Disordered" evidence="1">
    <location>
        <begin position="103"/>
        <end position="219"/>
    </location>
</feature>
<dbReference type="OrthoDB" id="5828306at2759"/>
<evidence type="ECO:0000313" key="3">
    <source>
        <dbReference type="Proteomes" id="UP001152747"/>
    </source>
</evidence>